<dbReference type="EMBL" id="JAUEPU010000031">
    <property type="protein sequence ID" value="KAK0492161.1"/>
    <property type="molecule type" value="Genomic_DNA"/>
</dbReference>
<sequence length="132" mass="15595">MLQAWYFLITLTQFQSQCWLSFSLCYKALVFNETEASMCYHEHHLPAVKEWAEISPELMTVLQKAWYMKVRKQAEVQGIWTLLSTMSEGYFFLMTKFPRYGDVDFKNWSCGNLGAESSLQDDDMSFWDKNLL</sequence>
<feature type="chain" id="PRO_5041313538" evidence="1">
    <location>
        <begin position="17"/>
        <end position="132"/>
    </location>
</feature>
<accession>A0AA39TJT7</accession>
<proteinExistence type="predicted"/>
<reference evidence="2" key="1">
    <citation type="submission" date="2023-06" db="EMBL/GenBank/DDBJ databases">
        <authorList>
            <consortium name="Lawrence Berkeley National Laboratory"/>
            <person name="Ahrendt S."/>
            <person name="Sahu N."/>
            <person name="Indic B."/>
            <person name="Wong-Bajracharya J."/>
            <person name="Merenyi Z."/>
            <person name="Ke H.-M."/>
            <person name="Monk M."/>
            <person name="Kocsube S."/>
            <person name="Drula E."/>
            <person name="Lipzen A."/>
            <person name="Balint B."/>
            <person name="Henrissat B."/>
            <person name="Andreopoulos B."/>
            <person name="Martin F.M."/>
            <person name="Harder C.B."/>
            <person name="Rigling D."/>
            <person name="Ford K.L."/>
            <person name="Foster G.D."/>
            <person name="Pangilinan J."/>
            <person name="Papanicolaou A."/>
            <person name="Barry K."/>
            <person name="LaButti K."/>
            <person name="Viragh M."/>
            <person name="Koriabine M."/>
            <person name="Yan M."/>
            <person name="Riley R."/>
            <person name="Champramary S."/>
            <person name="Plett K.L."/>
            <person name="Tsai I.J."/>
            <person name="Slot J."/>
            <person name="Sipos G."/>
            <person name="Plett J."/>
            <person name="Nagy L.G."/>
            <person name="Grigoriev I.V."/>
        </authorList>
    </citation>
    <scope>NUCLEOTIDE SEQUENCE</scope>
    <source>
        <strain evidence="2">HWK02</strain>
    </source>
</reference>
<evidence type="ECO:0000313" key="2">
    <source>
        <dbReference type="EMBL" id="KAK0492161.1"/>
    </source>
</evidence>
<keyword evidence="3" id="KW-1185">Reference proteome</keyword>
<evidence type="ECO:0000313" key="3">
    <source>
        <dbReference type="Proteomes" id="UP001175228"/>
    </source>
</evidence>
<dbReference type="AlphaFoldDB" id="A0AA39TJT7"/>
<keyword evidence="1" id="KW-0732">Signal</keyword>
<dbReference type="Proteomes" id="UP001175228">
    <property type="component" value="Unassembled WGS sequence"/>
</dbReference>
<evidence type="ECO:0000256" key="1">
    <source>
        <dbReference type="SAM" id="SignalP"/>
    </source>
</evidence>
<gene>
    <name evidence="2" type="ORF">EDD18DRAFT_1109247</name>
</gene>
<name>A0AA39TJT7_9AGAR</name>
<protein>
    <submittedName>
        <fullName evidence="2">Uncharacterized protein</fullName>
    </submittedName>
</protein>
<feature type="signal peptide" evidence="1">
    <location>
        <begin position="1"/>
        <end position="16"/>
    </location>
</feature>
<comment type="caution">
    <text evidence="2">The sequence shown here is derived from an EMBL/GenBank/DDBJ whole genome shotgun (WGS) entry which is preliminary data.</text>
</comment>
<organism evidence="2 3">
    <name type="scientific">Armillaria luteobubalina</name>
    <dbReference type="NCBI Taxonomy" id="153913"/>
    <lineage>
        <taxon>Eukaryota</taxon>
        <taxon>Fungi</taxon>
        <taxon>Dikarya</taxon>
        <taxon>Basidiomycota</taxon>
        <taxon>Agaricomycotina</taxon>
        <taxon>Agaricomycetes</taxon>
        <taxon>Agaricomycetidae</taxon>
        <taxon>Agaricales</taxon>
        <taxon>Marasmiineae</taxon>
        <taxon>Physalacriaceae</taxon>
        <taxon>Armillaria</taxon>
    </lineage>
</organism>